<feature type="compositionally biased region" description="Basic residues" evidence="10">
    <location>
        <begin position="564"/>
        <end position="573"/>
    </location>
</feature>
<organism evidence="12 13">
    <name type="scientific">Ramalina farinacea</name>
    <dbReference type="NCBI Taxonomy" id="258253"/>
    <lineage>
        <taxon>Eukaryota</taxon>
        <taxon>Fungi</taxon>
        <taxon>Dikarya</taxon>
        <taxon>Ascomycota</taxon>
        <taxon>Pezizomycotina</taxon>
        <taxon>Lecanoromycetes</taxon>
        <taxon>OSLEUM clade</taxon>
        <taxon>Lecanoromycetidae</taxon>
        <taxon>Lecanorales</taxon>
        <taxon>Lecanorineae</taxon>
        <taxon>Ramalinaceae</taxon>
        <taxon>Ramalina</taxon>
    </lineage>
</organism>
<keyword evidence="6" id="KW-0256">Endoplasmic reticulum</keyword>
<dbReference type="InterPro" id="IPR013699">
    <property type="entry name" value="Signal_recog_part_SRP72_RNA-bd"/>
</dbReference>
<accession>A0AA43QM09</accession>
<evidence type="ECO:0000256" key="6">
    <source>
        <dbReference type="ARBA" id="ARBA00022824"/>
    </source>
</evidence>
<evidence type="ECO:0000256" key="8">
    <source>
        <dbReference type="ARBA" id="ARBA00023274"/>
    </source>
</evidence>
<sequence length="661" mass="71221">MSSAAAKSLSALLEQASIDDHEEILKACNNALKTSKNDPELLHVRFVALIKLDRYDDALQIVKDSGDKFKDRAKIECAYALYKTGQLEEAKALARSITNHRGARHVEAQASYRSEDFANAAKLYKELANSPTGLHDGESDLRINSSAVDAQLEWTGQGTLVSNKKPSREALEAFETAYNAACSSIARSELGQASILLKRTNDLCMSIQDLSEAEKQAEVLPIRVQQLYVATLLGKTEEANKLASEIPIQEIPDLSTRRVAENNAIASESSTTNPYLNRKVLDVASTLPKNDQLFTFQDSQLHENSLILDLLAQKPKAVINATEKVITAHQPTTSPHVNSLSALNAAAHAQGDLAKLGLKQILPLFEKRPNDVGLAMTIIQLYCLTNNHGSAITVLDKLLAHLSQSTSPSSNDQDVLHAPGLVALQVSLYRTQNRKAPIRAAFARAASYWRHRSKPLPTDLLQAAGASLLDSPEHQKLVAEIFETLHAAQPDSKPATAGFIASHALTSPASITETDISTLPPLAQQINAIDIDALEEGGAPSLPAPTTTTNPTAKKRGLDDKPKPIKKRVRKSRMPKDFDPNRKPDPERWLPLQERSSYKPNKKKGKGKGRGGGGGEAERDRTQGGISEKQPEKGGQVVGAGGGGSGGGGGKSKGGKKKGKR</sequence>
<proteinExistence type="inferred from homology"/>
<comment type="similarity">
    <text evidence="3 9">Belongs to the SRP72 family.</text>
</comment>
<evidence type="ECO:0000256" key="9">
    <source>
        <dbReference type="PIRNR" id="PIRNR038922"/>
    </source>
</evidence>
<feature type="compositionally biased region" description="Basic and acidic residues" evidence="10">
    <location>
        <begin position="574"/>
        <end position="588"/>
    </location>
</feature>
<dbReference type="Pfam" id="PF17004">
    <property type="entry name" value="SRP_TPR_like"/>
    <property type="match status" value="1"/>
</dbReference>
<evidence type="ECO:0000313" key="12">
    <source>
        <dbReference type="EMBL" id="MDI1488937.1"/>
    </source>
</evidence>
<dbReference type="InterPro" id="IPR011990">
    <property type="entry name" value="TPR-like_helical_dom_sf"/>
</dbReference>
<feature type="compositionally biased region" description="Gly residues" evidence="10">
    <location>
        <begin position="636"/>
        <end position="652"/>
    </location>
</feature>
<evidence type="ECO:0000256" key="7">
    <source>
        <dbReference type="ARBA" id="ARBA00023135"/>
    </source>
</evidence>
<dbReference type="Proteomes" id="UP001161017">
    <property type="component" value="Unassembled WGS sequence"/>
</dbReference>
<keyword evidence="8 9" id="KW-0687">Ribonucleoprotein</keyword>
<feature type="region of interest" description="Disordered" evidence="10">
    <location>
        <begin position="536"/>
        <end position="661"/>
    </location>
</feature>
<dbReference type="GO" id="GO:0005783">
    <property type="term" value="C:endoplasmic reticulum"/>
    <property type="evidence" value="ECO:0007669"/>
    <property type="project" value="UniProtKB-SubCell"/>
</dbReference>
<dbReference type="GO" id="GO:0008312">
    <property type="term" value="F:7S RNA binding"/>
    <property type="evidence" value="ECO:0007669"/>
    <property type="project" value="InterPro"/>
</dbReference>
<dbReference type="PANTHER" id="PTHR14094:SF9">
    <property type="entry name" value="SIGNAL RECOGNITION PARTICLE SUBUNIT SRP72"/>
    <property type="match status" value="1"/>
</dbReference>
<dbReference type="InterPro" id="IPR026270">
    <property type="entry name" value="SRP72"/>
</dbReference>
<dbReference type="GO" id="GO:0005786">
    <property type="term" value="C:signal recognition particle, endoplasmic reticulum targeting"/>
    <property type="evidence" value="ECO:0007669"/>
    <property type="project" value="UniProtKB-UniRule"/>
</dbReference>
<keyword evidence="5 9" id="KW-0963">Cytoplasm</keyword>
<name>A0AA43QM09_9LECA</name>
<dbReference type="FunFam" id="1.25.40.10:FF:000512">
    <property type="entry name" value="Signal recognition particle subunit SRP72"/>
    <property type="match status" value="1"/>
</dbReference>
<evidence type="ECO:0000259" key="11">
    <source>
        <dbReference type="Pfam" id="PF08492"/>
    </source>
</evidence>
<comment type="caution">
    <text evidence="12">The sequence shown here is derived from an EMBL/GenBank/DDBJ whole genome shotgun (WGS) entry which is preliminary data.</text>
</comment>
<feature type="compositionally biased region" description="Basic residues" evidence="10">
    <location>
        <begin position="600"/>
        <end position="609"/>
    </location>
</feature>
<dbReference type="GO" id="GO:0006614">
    <property type="term" value="P:SRP-dependent cotranslational protein targeting to membrane"/>
    <property type="evidence" value="ECO:0007669"/>
    <property type="project" value="UniProtKB-UniRule"/>
</dbReference>
<evidence type="ECO:0000256" key="5">
    <source>
        <dbReference type="ARBA" id="ARBA00022490"/>
    </source>
</evidence>
<evidence type="ECO:0000313" key="13">
    <source>
        <dbReference type="Proteomes" id="UP001161017"/>
    </source>
</evidence>
<keyword evidence="13" id="KW-1185">Reference proteome</keyword>
<evidence type="ECO:0000256" key="4">
    <source>
        <dbReference type="ARBA" id="ARBA00018350"/>
    </source>
</evidence>
<feature type="compositionally biased region" description="Low complexity" evidence="10">
    <location>
        <begin position="539"/>
        <end position="552"/>
    </location>
</feature>
<dbReference type="InterPro" id="IPR031545">
    <property type="entry name" value="SRP72_TPR-like"/>
</dbReference>
<evidence type="ECO:0000256" key="10">
    <source>
        <dbReference type="SAM" id="MobiDB-lite"/>
    </source>
</evidence>
<comment type="function">
    <text evidence="9">Component of the signal recognition particle (SRP) complex, a ribonucleoprotein complex that mediates the cotranslational targeting of secretory and membrane proteins to the endoplasmic reticulum (ER).</text>
</comment>
<dbReference type="AlphaFoldDB" id="A0AA43QM09"/>
<evidence type="ECO:0000256" key="3">
    <source>
        <dbReference type="ARBA" id="ARBA00007676"/>
    </source>
</evidence>
<dbReference type="Pfam" id="PF08492">
    <property type="entry name" value="SRP72"/>
    <property type="match status" value="1"/>
</dbReference>
<feature type="domain" description="Signal recognition particle SRP72 subunit RNA-binding" evidence="11">
    <location>
        <begin position="551"/>
        <end position="600"/>
    </location>
</feature>
<evidence type="ECO:0000256" key="2">
    <source>
        <dbReference type="ARBA" id="ARBA00004496"/>
    </source>
</evidence>
<dbReference type="PANTHER" id="PTHR14094">
    <property type="entry name" value="SIGNAL RECOGNITION PARTICLE 72"/>
    <property type="match status" value="1"/>
</dbReference>
<dbReference type="EMBL" id="JAPUFD010000008">
    <property type="protein sequence ID" value="MDI1488937.1"/>
    <property type="molecule type" value="Genomic_DNA"/>
</dbReference>
<evidence type="ECO:0000256" key="1">
    <source>
        <dbReference type="ARBA" id="ARBA00004240"/>
    </source>
</evidence>
<dbReference type="PIRSF" id="PIRSF038922">
    <property type="entry name" value="SRP72"/>
    <property type="match status" value="1"/>
</dbReference>
<dbReference type="SUPFAM" id="SSF48452">
    <property type="entry name" value="TPR-like"/>
    <property type="match status" value="1"/>
</dbReference>
<protein>
    <recommendedName>
        <fullName evidence="4 9">Signal recognition particle subunit SRP72</fullName>
    </recommendedName>
</protein>
<dbReference type="GO" id="GO:0043022">
    <property type="term" value="F:ribosome binding"/>
    <property type="evidence" value="ECO:0007669"/>
    <property type="project" value="TreeGrafter"/>
</dbReference>
<comment type="subcellular location">
    <subcellularLocation>
        <location evidence="2 9">Cytoplasm</location>
    </subcellularLocation>
    <subcellularLocation>
        <location evidence="1">Endoplasmic reticulum</location>
    </subcellularLocation>
</comment>
<gene>
    <name evidence="12" type="primary">srp72</name>
    <name evidence="12" type="ORF">OHK93_008214</name>
</gene>
<keyword evidence="7 9" id="KW-0733">Signal recognition particle</keyword>
<dbReference type="Gene3D" id="1.25.40.10">
    <property type="entry name" value="Tetratricopeptide repeat domain"/>
    <property type="match status" value="1"/>
</dbReference>
<reference evidence="12" key="1">
    <citation type="journal article" date="2023" name="Genome Biol. Evol.">
        <title>First Whole Genome Sequence and Flow Cytometry Genome Size Data for the Lichen-Forming Fungus Ramalina farinacea (Ascomycota).</title>
        <authorList>
            <person name="Llewellyn T."/>
            <person name="Mian S."/>
            <person name="Hill R."/>
            <person name="Leitch I.J."/>
            <person name="Gaya E."/>
        </authorList>
    </citation>
    <scope>NUCLEOTIDE SEQUENCE</scope>
    <source>
        <strain evidence="12">LIQ254RAFAR</strain>
    </source>
</reference>